<dbReference type="PANTHER" id="PTHR30518">
    <property type="entry name" value="ENDOLYTIC MUREIN TRANSGLYCOSYLASE"/>
    <property type="match status" value="1"/>
</dbReference>
<keyword evidence="2 7" id="KW-0812">Transmembrane</keyword>
<evidence type="ECO:0000313" key="9">
    <source>
        <dbReference type="Proteomes" id="UP000229894"/>
    </source>
</evidence>
<comment type="similarity">
    <text evidence="7">Belongs to the transglycosylase MltG family.</text>
</comment>
<organism evidence="8 9">
    <name type="scientific">Candidatus Portnoybacteria bacterium CG03_land_8_20_14_0_80_41_10</name>
    <dbReference type="NCBI Taxonomy" id="1974808"/>
    <lineage>
        <taxon>Bacteria</taxon>
        <taxon>Candidatus Portnoyibacteriota</taxon>
    </lineage>
</organism>
<dbReference type="GO" id="GO:0009252">
    <property type="term" value="P:peptidoglycan biosynthetic process"/>
    <property type="evidence" value="ECO:0007669"/>
    <property type="project" value="UniProtKB-UniRule"/>
</dbReference>
<dbReference type="Pfam" id="PF02618">
    <property type="entry name" value="YceG"/>
    <property type="match status" value="1"/>
</dbReference>
<evidence type="ECO:0000256" key="7">
    <source>
        <dbReference type="HAMAP-Rule" id="MF_02065"/>
    </source>
</evidence>
<dbReference type="GO" id="GO:0071555">
    <property type="term" value="P:cell wall organization"/>
    <property type="evidence" value="ECO:0007669"/>
    <property type="project" value="UniProtKB-KW"/>
</dbReference>
<reference evidence="9" key="1">
    <citation type="submission" date="2017-09" db="EMBL/GenBank/DDBJ databases">
        <title>Depth-based differentiation of microbial function through sediment-hosted aquifers and enrichment of novel symbionts in the deep terrestrial subsurface.</title>
        <authorList>
            <person name="Probst A.J."/>
            <person name="Ladd B."/>
            <person name="Jarett J.K."/>
            <person name="Geller-Mcgrath D.E."/>
            <person name="Sieber C.M.K."/>
            <person name="Emerson J.B."/>
            <person name="Anantharaman K."/>
            <person name="Thomas B.C."/>
            <person name="Malmstrom R."/>
            <person name="Stieglmeier M."/>
            <person name="Klingl A."/>
            <person name="Woyke T."/>
            <person name="Ryan C.M."/>
            <person name="Banfield J.F."/>
        </authorList>
    </citation>
    <scope>NUCLEOTIDE SEQUENCE [LARGE SCALE GENOMIC DNA]</scope>
</reference>
<dbReference type="HAMAP" id="MF_02065">
    <property type="entry name" value="MltG"/>
    <property type="match status" value="1"/>
</dbReference>
<name>A0A2M7BUC7_9BACT</name>
<dbReference type="Proteomes" id="UP000229894">
    <property type="component" value="Unassembled WGS sequence"/>
</dbReference>
<dbReference type="GO" id="GO:0008932">
    <property type="term" value="F:lytic endotransglycosylase activity"/>
    <property type="evidence" value="ECO:0007669"/>
    <property type="project" value="UniProtKB-UniRule"/>
</dbReference>
<comment type="subcellular location">
    <subcellularLocation>
        <location evidence="7">Cell membrane</location>
        <topology evidence="7">Single-pass membrane protein</topology>
    </subcellularLocation>
</comment>
<proteinExistence type="inferred from homology"/>
<keyword evidence="1 7" id="KW-1003">Cell membrane</keyword>
<evidence type="ECO:0000256" key="3">
    <source>
        <dbReference type="ARBA" id="ARBA00022989"/>
    </source>
</evidence>
<feature type="site" description="Important for catalytic activity" evidence="7">
    <location>
        <position position="210"/>
    </location>
</feature>
<evidence type="ECO:0000256" key="6">
    <source>
        <dbReference type="ARBA" id="ARBA00023316"/>
    </source>
</evidence>
<dbReference type="NCBIfam" id="TIGR00247">
    <property type="entry name" value="endolytic transglycosylase MltG"/>
    <property type="match status" value="1"/>
</dbReference>
<evidence type="ECO:0000313" key="8">
    <source>
        <dbReference type="EMBL" id="PIV10174.1"/>
    </source>
</evidence>
<evidence type="ECO:0000256" key="2">
    <source>
        <dbReference type="ARBA" id="ARBA00022692"/>
    </source>
</evidence>
<dbReference type="AlphaFoldDB" id="A0A2M7BUC7"/>
<evidence type="ECO:0000256" key="1">
    <source>
        <dbReference type="ARBA" id="ARBA00022475"/>
    </source>
</evidence>
<protein>
    <recommendedName>
        <fullName evidence="7">Endolytic murein transglycosylase</fullName>
        <ecNumber evidence="7">4.2.2.29</ecNumber>
    </recommendedName>
    <alternativeName>
        <fullName evidence="7">Peptidoglycan lytic transglycosylase</fullName>
    </alternativeName>
    <alternativeName>
        <fullName evidence="7">Peptidoglycan polymerization terminase</fullName>
    </alternativeName>
</protein>
<dbReference type="InterPro" id="IPR003770">
    <property type="entry name" value="MLTG-like"/>
</dbReference>
<keyword evidence="6 7" id="KW-0961">Cell wall biogenesis/degradation</keyword>
<dbReference type="GO" id="GO:0005886">
    <property type="term" value="C:plasma membrane"/>
    <property type="evidence" value="ECO:0007669"/>
    <property type="project" value="UniProtKB-SubCell"/>
</dbReference>
<evidence type="ECO:0000256" key="5">
    <source>
        <dbReference type="ARBA" id="ARBA00023239"/>
    </source>
</evidence>
<keyword evidence="5 7" id="KW-0456">Lyase</keyword>
<comment type="caution">
    <text evidence="8">The sequence shown here is derived from an EMBL/GenBank/DDBJ whole genome shotgun (WGS) entry which is preliminary data.</text>
</comment>
<dbReference type="EMBL" id="PEUX01000039">
    <property type="protein sequence ID" value="PIV10174.1"/>
    <property type="molecule type" value="Genomic_DNA"/>
</dbReference>
<keyword evidence="3 7" id="KW-1133">Transmembrane helix</keyword>
<comment type="function">
    <text evidence="7">Functions as a peptidoglycan terminase that cleaves nascent peptidoglycan strands endolytically to terminate their elongation.</text>
</comment>
<dbReference type="Gene3D" id="3.30.1490.480">
    <property type="entry name" value="Endolytic murein transglycosylase"/>
    <property type="match status" value="2"/>
</dbReference>
<dbReference type="CDD" id="cd08010">
    <property type="entry name" value="MltG_like"/>
    <property type="match status" value="1"/>
</dbReference>
<comment type="catalytic activity">
    <reaction evidence="7">
        <text>a peptidoglycan chain = a peptidoglycan chain with N-acetyl-1,6-anhydromuramyl-[peptide] at the reducing end + a peptidoglycan chain with N-acetylglucosamine at the non-reducing end.</text>
        <dbReference type="EC" id="4.2.2.29"/>
    </reaction>
</comment>
<evidence type="ECO:0000256" key="4">
    <source>
        <dbReference type="ARBA" id="ARBA00023136"/>
    </source>
</evidence>
<sequence length="323" mass="36773">MEIINQKKFTLFLVVVILLIFGLISFFYIRYQIITPLEADSQKQSFVIERGESLKEIATNLKEVKLIRDKFLFEYYVLYKGWGARLQAGQYELSPSFNIPQIAQKIAEGKTTSNEVTITIPEGFNLKQIDARLAKAGLIEEGELLKQPQLEGYLFPDTYYFSPTESLDGIVAKMKANFERKIGQGLKEEIANQGKSIEEIVIMASLLEKEVSKEEDRRLVSGIFWQRLEDNYPLESCATIAYILGVDKWRYTAAETKSDSPYNTYQNIGLPPGPICHPGLSAIKAAVYPQASQNYFFLSKPDGETVFSQTLEEHNQNKSKYLQ</sequence>
<gene>
    <name evidence="7" type="primary">mltG</name>
    <name evidence="8" type="ORF">COS49_01950</name>
</gene>
<keyword evidence="4 7" id="KW-0472">Membrane</keyword>
<feature type="transmembrane region" description="Helical" evidence="7">
    <location>
        <begin position="9"/>
        <end position="29"/>
    </location>
</feature>
<dbReference type="EC" id="4.2.2.29" evidence="7"/>
<dbReference type="Gene3D" id="3.30.160.60">
    <property type="entry name" value="Classic Zinc Finger"/>
    <property type="match status" value="1"/>
</dbReference>
<dbReference type="PANTHER" id="PTHR30518:SF2">
    <property type="entry name" value="ENDOLYTIC MUREIN TRANSGLYCOSYLASE"/>
    <property type="match status" value="1"/>
</dbReference>
<accession>A0A2M7BUC7</accession>